<feature type="domain" description="F-box" evidence="1">
    <location>
        <begin position="27"/>
        <end position="73"/>
    </location>
</feature>
<dbReference type="PANTHER" id="PTHR20872:SF1">
    <property type="entry name" value="F-BOX DOMAIN-CONTAINING PROTEIN"/>
    <property type="match status" value="1"/>
</dbReference>
<dbReference type="EMBL" id="BGPR01000479">
    <property type="protein sequence ID" value="GBM22395.1"/>
    <property type="molecule type" value="Genomic_DNA"/>
</dbReference>
<dbReference type="InterPro" id="IPR032675">
    <property type="entry name" value="LRR_dom_sf"/>
</dbReference>
<gene>
    <name evidence="2" type="ORF">AVEN_166652_1</name>
</gene>
<keyword evidence="3" id="KW-1185">Reference proteome</keyword>
<proteinExistence type="predicted"/>
<dbReference type="SUPFAM" id="SSF81383">
    <property type="entry name" value="F-box domain"/>
    <property type="match status" value="1"/>
</dbReference>
<dbReference type="AlphaFoldDB" id="A0A4Y2E3H2"/>
<evidence type="ECO:0000259" key="1">
    <source>
        <dbReference type="PROSITE" id="PS50181"/>
    </source>
</evidence>
<accession>A0A4Y2E3H2</accession>
<dbReference type="Gene3D" id="3.80.10.10">
    <property type="entry name" value="Ribonuclease Inhibitor"/>
    <property type="match status" value="1"/>
</dbReference>
<dbReference type="InterPro" id="IPR001810">
    <property type="entry name" value="F-box_dom"/>
</dbReference>
<reference evidence="2 3" key="1">
    <citation type="journal article" date="2019" name="Sci. Rep.">
        <title>Orb-weaving spider Araneus ventricosus genome elucidates the spidroin gene catalogue.</title>
        <authorList>
            <person name="Kono N."/>
            <person name="Nakamura H."/>
            <person name="Ohtoshi R."/>
            <person name="Moran D.A.P."/>
            <person name="Shinohara A."/>
            <person name="Yoshida Y."/>
            <person name="Fujiwara M."/>
            <person name="Mori M."/>
            <person name="Tomita M."/>
            <person name="Arakawa K."/>
        </authorList>
    </citation>
    <scope>NUCLEOTIDE SEQUENCE [LARGE SCALE GENOMIC DNA]</scope>
</reference>
<protein>
    <recommendedName>
        <fullName evidence="1">F-box domain-containing protein</fullName>
    </recommendedName>
</protein>
<name>A0A4Y2E3H2_ARAVE</name>
<dbReference type="Pfam" id="PF00646">
    <property type="entry name" value="F-box"/>
    <property type="match status" value="1"/>
</dbReference>
<dbReference type="Gene3D" id="1.20.1280.50">
    <property type="match status" value="1"/>
</dbReference>
<organism evidence="2 3">
    <name type="scientific">Araneus ventricosus</name>
    <name type="common">Orbweaver spider</name>
    <name type="synonym">Epeira ventricosa</name>
    <dbReference type="NCBI Taxonomy" id="182803"/>
    <lineage>
        <taxon>Eukaryota</taxon>
        <taxon>Metazoa</taxon>
        <taxon>Ecdysozoa</taxon>
        <taxon>Arthropoda</taxon>
        <taxon>Chelicerata</taxon>
        <taxon>Arachnida</taxon>
        <taxon>Araneae</taxon>
        <taxon>Araneomorphae</taxon>
        <taxon>Entelegynae</taxon>
        <taxon>Araneoidea</taxon>
        <taxon>Araneidae</taxon>
        <taxon>Araneus</taxon>
    </lineage>
</organism>
<evidence type="ECO:0000313" key="3">
    <source>
        <dbReference type="Proteomes" id="UP000499080"/>
    </source>
</evidence>
<dbReference type="PROSITE" id="PS50181">
    <property type="entry name" value="FBOX"/>
    <property type="match status" value="1"/>
</dbReference>
<sequence length="473" mass="54880">MQYVAEKCEIETAESIVSTGTEECKKQTKWSELPSLPLEKIYSFLDRNDRVNMSLVCRKWSEGYSLPSAWKTFRFALMESMISMESMDSFPGMKFVRKYSSMFRHVDIYYHILLPCQKDLIYIWCRHFIVFVHIMTSNSQLISVKIHNLFWCFVHIDTSIRGDVKRALASFLKSQHYLKRVEFNYCFNNLQECVELLQELSENSRDSITHLGLRGLTCFGPEDLDQDSTVENNLLTFIGLPSLTTLAINYSVIFENLFARQSVVMKTLKNCQTRVKLSNLILYFDSLSDIERFQGLTSTDWQFLKKLYPDLQVELNFSTHFPSRRQVEFIIVPGMPITRLDYTYSFHPSVIEIDVLFARLLQCKTTDHLVSLCLKWKPPIPDLASTFIPVLQACKKLKCLDLSIIYPANGIDLLMESWLENRPESLQKVFIQISGVEDDHDYSILKNLTTEYVSGLELVGLDVKVDILLKDVI</sequence>
<dbReference type="OrthoDB" id="6409609at2759"/>
<dbReference type="InterPro" id="IPR036047">
    <property type="entry name" value="F-box-like_dom_sf"/>
</dbReference>
<evidence type="ECO:0000313" key="2">
    <source>
        <dbReference type="EMBL" id="GBM22395.1"/>
    </source>
</evidence>
<dbReference type="Proteomes" id="UP000499080">
    <property type="component" value="Unassembled WGS sequence"/>
</dbReference>
<dbReference type="PANTHER" id="PTHR20872">
    <property type="match status" value="1"/>
</dbReference>
<comment type="caution">
    <text evidence="2">The sequence shown here is derived from an EMBL/GenBank/DDBJ whole genome shotgun (WGS) entry which is preliminary data.</text>
</comment>